<organism evidence="1 2">
    <name type="scientific">Methanolapillus millepedarum</name>
    <dbReference type="NCBI Taxonomy" id="3028296"/>
    <lineage>
        <taxon>Archaea</taxon>
        <taxon>Methanobacteriati</taxon>
        <taxon>Methanobacteriota</taxon>
        <taxon>Stenosarchaea group</taxon>
        <taxon>Methanomicrobia</taxon>
        <taxon>Methanosarcinales</taxon>
        <taxon>Methanosarcinaceae</taxon>
        <taxon>Methanolapillus</taxon>
    </lineage>
</organism>
<sequence length="130" mass="15364">MIELKSPKIKTDSNGAISKELFEEIVRRIQDLTEEELDLFEEKYGTDKKIPGSCYSIYDECMKLMELEKNEDFEKIINQAPENLVQWFCNLSKNDQGYLFEEYGEGEIISEVTISMYYEFIKWKESNAEN</sequence>
<dbReference type="Proteomes" id="UP001303587">
    <property type="component" value="Chromosome"/>
</dbReference>
<accession>A0AA96V401</accession>
<reference evidence="1 2" key="1">
    <citation type="submission" date="2023-07" db="EMBL/GenBank/DDBJ databases">
        <title>Closed genoem sequence of Methanosarcinaceae archaeon Ac7.</title>
        <authorList>
            <person name="Poehlein A."/>
            <person name="Protasov E."/>
            <person name="Platt K."/>
            <person name="Reeh H."/>
            <person name="Daniel R."/>
            <person name="Brune A."/>
        </authorList>
    </citation>
    <scope>NUCLEOTIDE SEQUENCE [LARGE SCALE GENOMIC DNA]</scope>
    <source>
        <strain evidence="1 2">Ac7</strain>
    </source>
</reference>
<gene>
    <name evidence="1" type="ORF">MsAc7_08170</name>
</gene>
<evidence type="ECO:0000313" key="2">
    <source>
        <dbReference type="Proteomes" id="UP001303587"/>
    </source>
</evidence>
<proteinExistence type="predicted"/>
<name>A0AA96V401_9EURY</name>
<dbReference type="GeneID" id="89229932"/>
<dbReference type="RefSeq" id="WP_338103307.1">
    <property type="nucleotide sequence ID" value="NZ_CP131060.1"/>
</dbReference>
<keyword evidence="2" id="KW-1185">Reference proteome</keyword>
<dbReference type="EMBL" id="CP131060">
    <property type="protein sequence ID" value="WNY25271.1"/>
    <property type="molecule type" value="Genomic_DNA"/>
</dbReference>
<evidence type="ECO:0000313" key="1">
    <source>
        <dbReference type="EMBL" id="WNY25271.1"/>
    </source>
</evidence>
<dbReference type="AlphaFoldDB" id="A0AA96V401"/>
<protein>
    <submittedName>
        <fullName evidence="1">Uncharacterized protein</fullName>
    </submittedName>
</protein>